<comment type="subcellular location">
    <subcellularLocation>
        <location evidence="1">Nucleus</location>
        <location evidence="1">Nuclear pore complex</location>
    </subcellularLocation>
</comment>
<dbReference type="EMBL" id="CP092866">
    <property type="protein sequence ID" value="UYV66913.1"/>
    <property type="molecule type" value="Genomic_DNA"/>
</dbReference>
<sequence>MFVSRIYDISQPLYPIQTIPLGDNNTSISSPTFANYLGENAVCFDFGQPVSALCCPIFILKGNGDVLMIYSDLDRKNSPEVMGPLIMHPAADDNYGVDACSLVCLAVEPPLLAISTSEGLLHHALALLPPPTSDSQQLAEEEEERPELALYVYETIELSLTLAQDKEEEKKSSSPSCPIQLFKDPSTNCRYHCSHEAGIHTIMLPLVRRIELLQELDDSSRMLEEVSSEVPKEMSMSFEQHIRHQLRHTTGGTPLLKSIGEVSPHRALEVLLTAKEKLRRDYIDNLTTAQTGLIRRYLYTF</sequence>
<protein>
    <submittedName>
        <fullName evidence="8">NUP88</fullName>
    </submittedName>
</protein>
<keyword evidence="2" id="KW-0813">Transport</keyword>
<evidence type="ECO:0000313" key="8">
    <source>
        <dbReference type="EMBL" id="UYV66913.1"/>
    </source>
</evidence>
<accession>A0ABY6KGK0</accession>
<evidence type="ECO:0000313" key="9">
    <source>
        <dbReference type="Proteomes" id="UP001235939"/>
    </source>
</evidence>
<proteinExistence type="predicted"/>
<evidence type="ECO:0000256" key="5">
    <source>
        <dbReference type="ARBA" id="ARBA00023010"/>
    </source>
</evidence>
<keyword evidence="4" id="KW-0653">Protein transport</keyword>
<evidence type="ECO:0000256" key="3">
    <source>
        <dbReference type="ARBA" id="ARBA00022816"/>
    </source>
</evidence>
<keyword evidence="9" id="KW-1185">Reference proteome</keyword>
<dbReference type="Pfam" id="PF10168">
    <property type="entry name" value="Nup88"/>
    <property type="match status" value="1"/>
</dbReference>
<dbReference type="InterPro" id="IPR019321">
    <property type="entry name" value="Nucleoporin_Nup88"/>
</dbReference>
<dbReference type="Proteomes" id="UP001235939">
    <property type="component" value="Chromosome 04"/>
</dbReference>
<keyword evidence="7" id="KW-0539">Nucleus</keyword>
<reference evidence="8 9" key="1">
    <citation type="submission" date="2022-01" db="EMBL/GenBank/DDBJ databases">
        <title>A chromosomal length assembly of Cordylochernes scorpioides.</title>
        <authorList>
            <person name="Zeh D."/>
            <person name="Zeh J."/>
        </authorList>
    </citation>
    <scope>NUCLEOTIDE SEQUENCE [LARGE SCALE GENOMIC DNA]</scope>
    <source>
        <strain evidence="8">IN4F17</strain>
        <tissue evidence="8">Whole Body</tissue>
    </source>
</reference>
<evidence type="ECO:0000256" key="4">
    <source>
        <dbReference type="ARBA" id="ARBA00022927"/>
    </source>
</evidence>
<evidence type="ECO:0000256" key="1">
    <source>
        <dbReference type="ARBA" id="ARBA00004567"/>
    </source>
</evidence>
<dbReference type="PANTHER" id="PTHR13257:SF0">
    <property type="entry name" value="NUCLEAR PORE COMPLEX PROTEIN NUP88"/>
    <property type="match status" value="1"/>
</dbReference>
<dbReference type="InterPro" id="IPR037700">
    <property type="entry name" value="NUP88/NUP82"/>
</dbReference>
<gene>
    <name evidence="8" type="ORF">LAZ67_4003312</name>
</gene>
<keyword evidence="5" id="KW-0811">Translocation</keyword>
<keyword evidence="3" id="KW-0509">mRNA transport</keyword>
<organism evidence="8 9">
    <name type="scientific">Cordylochernes scorpioides</name>
    <dbReference type="NCBI Taxonomy" id="51811"/>
    <lineage>
        <taxon>Eukaryota</taxon>
        <taxon>Metazoa</taxon>
        <taxon>Ecdysozoa</taxon>
        <taxon>Arthropoda</taxon>
        <taxon>Chelicerata</taxon>
        <taxon>Arachnida</taxon>
        <taxon>Pseudoscorpiones</taxon>
        <taxon>Cheliferoidea</taxon>
        <taxon>Chernetidae</taxon>
        <taxon>Cordylochernes</taxon>
    </lineage>
</organism>
<evidence type="ECO:0000256" key="7">
    <source>
        <dbReference type="ARBA" id="ARBA00023242"/>
    </source>
</evidence>
<evidence type="ECO:0000256" key="6">
    <source>
        <dbReference type="ARBA" id="ARBA00023132"/>
    </source>
</evidence>
<evidence type="ECO:0000256" key="2">
    <source>
        <dbReference type="ARBA" id="ARBA00022448"/>
    </source>
</evidence>
<keyword evidence="6" id="KW-0906">Nuclear pore complex</keyword>
<dbReference type="PANTHER" id="PTHR13257">
    <property type="entry name" value="NUCLEOPORIN NUP84-RELATED"/>
    <property type="match status" value="1"/>
</dbReference>
<name>A0ABY6KGK0_9ARAC</name>